<keyword evidence="3 6" id="KW-0812">Transmembrane</keyword>
<dbReference type="EMBL" id="JQZV01000003">
    <property type="protein sequence ID" value="KGN93483.1"/>
    <property type="molecule type" value="Genomic_DNA"/>
</dbReference>
<comment type="caution">
    <text evidence="7">The sequence shown here is derived from an EMBL/GenBank/DDBJ whole genome shotgun (WGS) entry which is preliminary data.</text>
</comment>
<gene>
    <name evidence="7" type="ORF">HQ43_02305</name>
</gene>
<feature type="transmembrane region" description="Helical" evidence="6">
    <location>
        <begin position="377"/>
        <end position="396"/>
    </location>
</feature>
<keyword evidence="2" id="KW-1003">Cell membrane</keyword>
<evidence type="ECO:0000313" key="8">
    <source>
        <dbReference type="Proteomes" id="UP000030101"/>
    </source>
</evidence>
<comment type="subcellular location">
    <subcellularLocation>
        <location evidence="1">Cell membrane</location>
        <topology evidence="1">Multi-pass membrane protein</topology>
    </subcellularLocation>
</comment>
<dbReference type="InterPro" id="IPR050833">
    <property type="entry name" value="Poly_Biosynth_Transport"/>
</dbReference>
<evidence type="ECO:0000256" key="3">
    <source>
        <dbReference type="ARBA" id="ARBA00022692"/>
    </source>
</evidence>
<evidence type="ECO:0008006" key="9">
    <source>
        <dbReference type="Google" id="ProtNLM"/>
    </source>
</evidence>
<feature type="transmembrane region" description="Helical" evidence="6">
    <location>
        <begin position="437"/>
        <end position="456"/>
    </location>
</feature>
<dbReference type="RefSeq" id="WP_036788999.1">
    <property type="nucleotide sequence ID" value="NZ_JQZV01000003.1"/>
</dbReference>
<organism evidence="7 8">
    <name type="scientific">Porphyromonas canoris</name>
    <dbReference type="NCBI Taxonomy" id="36875"/>
    <lineage>
        <taxon>Bacteria</taxon>
        <taxon>Pseudomonadati</taxon>
        <taxon>Bacteroidota</taxon>
        <taxon>Bacteroidia</taxon>
        <taxon>Bacteroidales</taxon>
        <taxon>Porphyromonadaceae</taxon>
        <taxon>Porphyromonas</taxon>
    </lineage>
</organism>
<feature type="transmembrane region" description="Helical" evidence="6">
    <location>
        <begin position="462"/>
        <end position="482"/>
    </location>
</feature>
<accession>A0ABR4XPF3</accession>
<protein>
    <recommendedName>
        <fullName evidence="9">Membrane protein involved in the export of O-antigen and teichoic acid</fullName>
    </recommendedName>
</protein>
<keyword evidence="5 6" id="KW-0472">Membrane</keyword>
<feature type="transmembrane region" description="Helical" evidence="6">
    <location>
        <begin position="196"/>
        <end position="215"/>
    </location>
</feature>
<feature type="transmembrane region" description="Helical" evidence="6">
    <location>
        <begin position="21"/>
        <end position="38"/>
    </location>
</feature>
<feature type="transmembrane region" description="Helical" evidence="6">
    <location>
        <begin position="50"/>
        <end position="69"/>
    </location>
</feature>
<feature type="transmembrane region" description="Helical" evidence="6">
    <location>
        <begin position="312"/>
        <end position="332"/>
    </location>
</feature>
<evidence type="ECO:0000256" key="4">
    <source>
        <dbReference type="ARBA" id="ARBA00022989"/>
    </source>
</evidence>
<feature type="transmembrane region" description="Helical" evidence="6">
    <location>
        <begin position="81"/>
        <end position="105"/>
    </location>
</feature>
<keyword evidence="4 6" id="KW-1133">Transmembrane helix</keyword>
<sequence>MSSLGMKSLVKDTVIYGMTNIIGRFLNWLLAPFYIRVLSTTAEYGMVTNLYAWISVILVVLTYGMETGLFRFMQTYPKQQVVYATAFKSVFGTTIFFTILSLIFVQDIAGVLGYASHTDFIAIFCVIAAMDAILSIPFAYLRQQHRPKLFAFYKLAFIAFNIFFNLFFFLACPYLLEHNPGLVDWFYRPEYGVGYIFVSNLLSTSLQTLLMLPILRPAIKGFDKILWKGMIHYCFPLMLLGLAGNFNKMAGPILLPYMIEDRDIAMTQLGIYGGCLKICVVMVMFIQAFRFAYDPFVFSKMKKKDEYGAYRVAMNFFVLFTSCIFLGVTFYIDVFKHIVTPQYYEGLRIVPLVLLGELFFGVYYNLSIWYKLSDKTYFGAIFSFIGLIVTVGIIVLFTPMYGYMACAWASLACNTLMMILSYLIGRKVYRIEYDIKKLLIIGLVCTAIYLIGFSFPGETNNIFVLSVRTILLLAYAAIGLTLEYKQVQKVL</sequence>
<evidence type="ECO:0000256" key="1">
    <source>
        <dbReference type="ARBA" id="ARBA00004651"/>
    </source>
</evidence>
<dbReference type="Proteomes" id="UP000030101">
    <property type="component" value="Unassembled WGS sequence"/>
</dbReference>
<dbReference type="PANTHER" id="PTHR30250:SF11">
    <property type="entry name" value="O-ANTIGEN TRANSPORTER-RELATED"/>
    <property type="match status" value="1"/>
</dbReference>
<feature type="transmembrane region" description="Helical" evidence="6">
    <location>
        <begin position="352"/>
        <end position="370"/>
    </location>
</feature>
<feature type="transmembrane region" description="Helical" evidence="6">
    <location>
        <begin position="152"/>
        <end position="176"/>
    </location>
</feature>
<evidence type="ECO:0000256" key="5">
    <source>
        <dbReference type="ARBA" id="ARBA00023136"/>
    </source>
</evidence>
<reference evidence="7 8" key="1">
    <citation type="submission" date="2014-08" db="EMBL/GenBank/DDBJ databases">
        <title>Porphyromonas canoris strain:OH2762 Genome sequencing.</title>
        <authorList>
            <person name="Wallis C."/>
            <person name="Deusch O."/>
            <person name="O'Flynn C."/>
            <person name="Davis I."/>
            <person name="Jospin G."/>
            <person name="Darling A.E."/>
            <person name="Coil D.A."/>
            <person name="Alexiev A."/>
            <person name="Horsfall A."/>
            <person name="Kirkwood N."/>
            <person name="Harris S."/>
            <person name="Eisen J.A."/>
        </authorList>
    </citation>
    <scope>NUCLEOTIDE SEQUENCE [LARGE SCALE GENOMIC DNA]</scope>
    <source>
        <strain evidence="8">COT-108 OH2762</strain>
    </source>
</reference>
<evidence type="ECO:0000256" key="6">
    <source>
        <dbReference type="SAM" id="Phobius"/>
    </source>
</evidence>
<proteinExistence type="predicted"/>
<evidence type="ECO:0000313" key="7">
    <source>
        <dbReference type="EMBL" id="KGN93483.1"/>
    </source>
</evidence>
<evidence type="ECO:0000256" key="2">
    <source>
        <dbReference type="ARBA" id="ARBA00022475"/>
    </source>
</evidence>
<feature type="transmembrane region" description="Helical" evidence="6">
    <location>
        <begin position="271"/>
        <end position="292"/>
    </location>
</feature>
<name>A0ABR4XPF3_9PORP</name>
<feature type="transmembrane region" description="Helical" evidence="6">
    <location>
        <begin position="120"/>
        <end position="140"/>
    </location>
</feature>
<dbReference type="PANTHER" id="PTHR30250">
    <property type="entry name" value="PST FAMILY PREDICTED COLANIC ACID TRANSPORTER"/>
    <property type="match status" value="1"/>
</dbReference>
<feature type="transmembrane region" description="Helical" evidence="6">
    <location>
        <begin position="402"/>
        <end position="425"/>
    </location>
</feature>
<keyword evidence="8" id="KW-1185">Reference proteome</keyword>